<dbReference type="SUPFAM" id="SSF88723">
    <property type="entry name" value="PIN domain-like"/>
    <property type="match status" value="1"/>
</dbReference>
<evidence type="ECO:0000259" key="1">
    <source>
        <dbReference type="Pfam" id="PF01850"/>
    </source>
</evidence>
<dbReference type="InterPro" id="IPR029060">
    <property type="entry name" value="PIN-like_dom_sf"/>
</dbReference>
<sequence length="144" mass="16120">MRGQRVYIDANYFIYFLARLEIYFEAAASVMRACDAGEIIGMTGDAVIAELLVKPYRNDDTVAIAGIKQLFAREHFIKRLPHDFATFDLAAEIRAKQGGKLIDALHYATALKGGCRFFLSNDHGFKSTERMEVVNIGKLVEEAP</sequence>
<dbReference type="Proteomes" id="UP000064243">
    <property type="component" value="Unassembled WGS sequence"/>
</dbReference>
<comment type="caution">
    <text evidence="2">The sequence shown here is derived from an EMBL/GenBank/DDBJ whole genome shotgun (WGS) entry which is preliminary data.</text>
</comment>
<organism evidence="2 3">
    <name type="scientific">Thiobacillus denitrificans</name>
    <dbReference type="NCBI Taxonomy" id="36861"/>
    <lineage>
        <taxon>Bacteria</taxon>
        <taxon>Pseudomonadati</taxon>
        <taxon>Pseudomonadota</taxon>
        <taxon>Betaproteobacteria</taxon>
        <taxon>Nitrosomonadales</taxon>
        <taxon>Thiobacillaceae</taxon>
        <taxon>Thiobacillus</taxon>
    </lineage>
</organism>
<dbReference type="EMBL" id="LDUG01000048">
    <property type="protein sequence ID" value="KVW93271.1"/>
    <property type="molecule type" value="Genomic_DNA"/>
</dbReference>
<dbReference type="AlphaFoldDB" id="A0A119CU53"/>
<feature type="domain" description="PIN" evidence="1">
    <location>
        <begin position="6"/>
        <end position="129"/>
    </location>
</feature>
<protein>
    <recommendedName>
        <fullName evidence="1">PIN domain-containing protein</fullName>
    </recommendedName>
</protein>
<evidence type="ECO:0000313" key="2">
    <source>
        <dbReference type="EMBL" id="KVW93271.1"/>
    </source>
</evidence>
<reference evidence="2 3" key="1">
    <citation type="journal article" date="2015" name="Appl. Environ. Microbiol.">
        <title>Aerobic and Anaerobic Thiosulfate Oxidation by a Cold-Adapted, Subglacial Chemoautotroph.</title>
        <authorList>
            <person name="Harrold Z.R."/>
            <person name="Skidmore M.L."/>
            <person name="Hamilton T.L."/>
            <person name="Desch L."/>
            <person name="Amada K."/>
            <person name="van Gelder W."/>
            <person name="Glover K."/>
            <person name="Roden E.E."/>
            <person name="Boyd E.S."/>
        </authorList>
    </citation>
    <scope>NUCLEOTIDE SEQUENCE [LARGE SCALE GENOMIC DNA]</scope>
    <source>
        <strain evidence="2 3">RG</strain>
    </source>
</reference>
<dbReference type="Gene3D" id="3.40.50.1010">
    <property type="entry name" value="5'-nuclease"/>
    <property type="match status" value="1"/>
</dbReference>
<name>A0A119CU53_THIDE</name>
<gene>
    <name evidence="2" type="ORF">ABW22_14055</name>
</gene>
<dbReference type="PATRIC" id="fig|36861.3.peg.2634"/>
<evidence type="ECO:0000313" key="3">
    <source>
        <dbReference type="Proteomes" id="UP000064243"/>
    </source>
</evidence>
<proteinExistence type="predicted"/>
<dbReference type="CDD" id="cd09854">
    <property type="entry name" value="PIN_VapC-like"/>
    <property type="match status" value="1"/>
</dbReference>
<accession>A0A119CU53</accession>
<keyword evidence="3" id="KW-1185">Reference proteome</keyword>
<dbReference type="InterPro" id="IPR002716">
    <property type="entry name" value="PIN_dom"/>
</dbReference>
<dbReference type="Pfam" id="PF01850">
    <property type="entry name" value="PIN"/>
    <property type="match status" value="1"/>
</dbReference>